<evidence type="ECO:0000256" key="1">
    <source>
        <dbReference type="ARBA" id="ARBA00004240"/>
    </source>
</evidence>
<keyword evidence="7" id="KW-0560">Oxidoreductase</keyword>
<dbReference type="PANTHER" id="PTHR43550">
    <property type="entry name" value="3-KETODIHYDROSPHINGOSINE REDUCTASE"/>
    <property type="match status" value="1"/>
</dbReference>
<dbReference type="PANTHER" id="PTHR43550:SF3">
    <property type="entry name" value="3-KETODIHYDROSPHINGOSINE REDUCTASE"/>
    <property type="match status" value="1"/>
</dbReference>
<evidence type="ECO:0000313" key="14">
    <source>
        <dbReference type="Proteomes" id="UP000184267"/>
    </source>
</evidence>
<dbReference type="AlphaFoldDB" id="A0A1M2VCL6"/>
<evidence type="ECO:0000256" key="3">
    <source>
        <dbReference type="ARBA" id="ARBA00004991"/>
    </source>
</evidence>
<dbReference type="Proteomes" id="UP000184267">
    <property type="component" value="Unassembled WGS sequence"/>
</dbReference>
<dbReference type="STRING" id="154538.A0A1M2VCL6"/>
<dbReference type="OrthoDB" id="10267115at2759"/>
<accession>A0A1M2VCL6</accession>
<dbReference type="CDD" id="cd08939">
    <property type="entry name" value="KDSR-like_SDR_c"/>
    <property type="match status" value="1"/>
</dbReference>
<dbReference type="InterPro" id="IPR036291">
    <property type="entry name" value="NAD(P)-bd_dom_sf"/>
</dbReference>
<dbReference type="EMBL" id="MNAD01001474">
    <property type="protein sequence ID" value="OJT05273.1"/>
    <property type="molecule type" value="Genomic_DNA"/>
</dbReference>
<evidence type="ECO:0000256" key="7">
    <source>
        <dbReference type="ARBA" id="ARBA00023002"/>
    </source>
</evidence>
<evidence type="ECO:0000256" key="2">
    <source>
        <dbReference type="ARBA" id="ARBA00004760"/>
    </source>
</evidence>
<comment type="caution">
    <text evidence="13">The sequence shown here is derived from an EMBL/GenBank/DDBJ whole genome shotgun (WGS) entry which is preliminary data.</text>
</comment>
<feature type="transmembrane region" description="Helical" evidence="12">
    <location>
        <begin position="143"/>
        <end position="161"/>
    </location>
</feature>
<evidence type="ECO:0000256" key="11">
    <source>
        <dbReference type="ARBA" id="ARBA00048930"/>
    </source>
</evidence>
<organism evidence="13 14">
    <name type="scientific">Trametes pubescens</name>
    <name type="common">White-rot fungus</name>
    <dbReference type="NCBI Taxonomy" id="154538"/>
    <lineage>
        <taxon>Eukaryota</taxon>
        <taxon>Fungi</taxon>
        <taxon>Dikarya</taxon>
        <taxon>Basidiomycota</taxon>
        <taxon>Agaricomycotina</taxon>
        <taxon>Agaricomycetes</taxon>
        <taxon>Polyporales</taxon>
        <taxon>Polyporaceae</taxon>
        <taxon>Trametes</taxon>
    </lineage>
</organism>
<keyword evidence="5" id="KW-0521">NADP</keyword>
<keyword evidence="12" id="KW-0812">Transmembrane</keyword>
<dbReference type="EC" id="1.1.1.102" evidence="9"/>
<reference evidence="13 14" key="1">
    <citation type="submission" date="2016-10" db="EMBL/GenBank/DDBJ databases">
        <title>Genome sequence of the basidiomycete white-rot fungus Trametes pubescens.</title>
        <authorList>
            <person name="Makela M.R."/>
            <person name="Granchi Z."/>
            <person name="Peng M."/>
            <person name="De Vries R.P."/>
            <person name="Grigoriev I."/>
            <person name="Riley R."/>
            <person name="Hilden K."/>
        </authorList>
    </citation>
    <scope>NUCLEOTIDE SEQUENCE [LARGE SCALE GENOMIC DNA]</scope>
    <source>
        <strain evidence="13 14">FBCC735</strain>
    </source>
</reference>
<dbReference type="InterPro" id="IPR045022">
    <property type="entry name" value="KDSR-like"/>
</dbReference>
<dbReference type="OMA" id="ICGVFEE"/>
<dbReference type="PRINTS" id="PR00081">
    <property type="entry name" value="GDHRDH"/>
</dbReference>
<evidence type="ECO:0000256" key="10">
    <source>
        <dbReference type="ARBA" id="ARBA00044737"/>
    </source>
</evidence>
<gene>
    <name evidence="13" type="ORF">TRAPUB_3937</name>
</gene>
<protein>
    <recommendedName>
        <fullName evidence="9">3-dehydrosphinganine reductase</fullName>
        <ecNumber evidence="9">1.1.1.102</ecNumber>
    </recommendedName>
</protein>
<sequence length="279" mass="30484">MADWNQHCFVTGGSSGTGLALAVMLAQRGADVSIVARNKGRLDKALETLEAARKTPKQILKAYSFAVDSEAGSLAALKAASEPFGGRCPEALFLVAGAARPSYFVEQDEELLRNGMQISYWAQACTALAGSKEMARQGVKGKIVFVSSVLAFFSIVGYSTYSPGKFAIRGLAEALQSELKLYDIDVHISFPPTIYTSGYEEENKTKPAITLKIEETDSGLTPEQVAAGIFKVSFPPFIVRALTAAKWFLPVWRKTVDSQVKRHRAEHQEYLKIRGFFST</sequence>
<evidence type="ECO:0000256" key="8">
    <source>
        <dbReference type="ARBA" id="ARBA00023098"/>
    </source>
</evidence>
<dbReference type="InterPro" id="IPR002347">
    <property type="entry name" value="SDR_fam"/>
</dbReference>
<evidence type="ECO:0000256" key="6">
    <source>
        <dbReference type="ARBA" id="ARBA00022919"/>
    </source>
</evidence>
<dbReference type="SUPFAM" id="SSF51735">
    <property type="entry name" value="NAD(P)-binding Rossmann-fold domains"/>
    <property type="match status" value="1"/>
</dbReference>
<keyword evidence="8" id="KW-0443">Lipid metabolism</keyword>
<evidence type="ECO:0000256" key="4">
    <source>
        <dbReference type="ARBA" id="ARBA00022824"/>
    </source>
</evidence>
<dbReference type="GO" id="GO:0047560">
    <property type="term" value="F:3-dehydrosphinganine reductase activity"/>
    <property type="evidence" value="ECO:0007669"/>
    <property type="project" value="UniProtKB-EC"/>
</dbReference>
<comment type="pathway">
    <text evidence="2">Lipid metabolism; sphingolipid metabolism.</text>
</comment>
<dbReference type="GO" id="GO:0006666">
    <property type="term" value="P:3-keto-sphinganine metabolic process"/>
    <property type="evidence" value="ECO:0007669"/>
    <property type="project" value="InterPro"/>
</dbReference>
<keyword evidence="12" id="KW-0472">Membrane</keyword>
<dbReference type="Pfam" id="PF00106">
    <property type="entry name" value="adh_short"/>
    <property type="match status" value="1"/>
</dbReference>
<comment type="subcellular location">
    <subcellularLocation>
        <location evidence="1">Endoplasmic reticulum</location>
    </subcellularLocation>
</comment>
<dbReference type="Gene3D" id="3.40.50.720">
    <property type="entry name" value="NAD(P)-binding Rossmann-like Domain"/>
    <property type="match status" value="1"/>
</dbReference>
<keyword evidence="4" id="KW-0256">Endoplasmic reticulum</keyword>
<comment type="catalytic activity">
    <reaction evidence="11">
        <text>sphinganine + NADP(+) = 3-oxosphinganine + NADPH + H(+)</text>
        <dbReference type="Rhea" id="RHEA:22640"/>
        <dbReference type="ChEBI" id="CHEBI:15378"/>
        <dbReference type="ChEBI" id="CHEBI:57783"/>
        <dbReference type="ChEBI" id="CHEBI:57817"/>
        <dbReference type="ChEBI" id="CHEBI:58299"/>
        <dbReference type="ChEBI" id="CHEBI:58349"/>
        <dbReference type="EC" id="1.1.1.102"/>
    </reaction>
    <physiologicalReaction direction="right-to-left" evidence="11">
        <dbReference type="Rhea" id="RHEA:22642"/>
    </physiologicalReaction>
</comment>
<dbReference type="GO" id="GO:0030148">
    <property type="term" value="P:sphingolipid biosynthetic process"/>
    <property type="evidence" value="ECO:0007669"/>
    <property type="project" value="InterPro"/>
</dbReference>
<proteinExistence type="predicted"/>
<evidence type="ECO:0000256" key="5">
    <source>
        <dbReference type="ARBA" id="ARBA00022857"/>
    </source>
</evidence>
<dbReference type="GO" id="GO:0005789">
    <property type="term" value="C:endoplasmic reticulum membrane"/>
    <property type="evidence" value="ECO:0007669"/>
    <property type="project" value="TreeGrafter"/>
</dbReference>
<comment type="pathway">
    <text evidence="3">Sphingolipid metabolism.</text>
</comment>
<evidence type="ECO:0000256" key="9">
    <source>
        <dbReference type="ARBA" id="ARBA00026112"/>
    </source>
</evidence>
<keyword evidence="12" id="KW-1133">Transmembrane helix</keyword>
<name>A0A1M2VCL6_TRAPU</name>
<evidence type="ECO:0000313" key="13">
    <source>
        <dbReference type="EMBL" id="OJT05273.1"/>
    </source>
</evidence>
<keyword evidence="6" id="KW-0746">Sphingolipid metabolism</keyword>
<comment type="function">
    <text evidence="10">Catalyzes the reduction of 3'-oxosphinganine (3-ketodihydrosphingosine/KDS) to sphinganine (dihydrosphingosine/DHS), the second step of de novo sphingolipid biosynthesis.</text>
</comment>
<keyword evidence="14" id="KW-1185">Reference proteome</keyword>
<evidence type="ECO:0000256" key="12">
    <source>
        <dbReference type="SAM" id="Phobius"/>
    </source>
</evidence>